<protein>
    <submittedName>
        <fullName evidence="1">Single-stranded DNA-binding protein</fullName>
    </submittedName>
</protein>
<organism evidence="1 2">
    <name type="scientific">Staphylococcus lugdunensis</name>
    <dbReference type="NCBI Taxonomy" id="28035"/>
    <lineage>
        <taxon>Bacteria</taxon>
        <taxon>Bacillati</taxon>
        <taxon>Bacillota</taxon>
        <taxon>Bacilli</taxon>
        <taxon>Bacillales</taxon>
        <taxon>Staphylococcaceae</taxon>
        <taxon>Staphylococcus</taxon>
    </lineage>
</organism>
<reference evidence="1 2" key="1">
    <citation type="submission" date="2019-07" db="EMBL/GenBank/DDBJ databases">
        <title>Comparative genome analysis of staphylococcus lugdunensis shows clonal complex-dependent diversity of the putative virulence factor, ess/type vii locus.</title>
        <authorList>
            <person name="Lebeurre J."/>
            <person name="Dahyot S."/>
            <person name="Diene S."/>
            <person name="Paulay A."/>
            <person name="Aubourg M."/>
            <person name="Argemi X."/>
            <person name="Giard J.-C."/>
            <person name="Tournier I."/>
            <person name="Francois P."/>
            <person name="Pestel-Caron M."/>
        </authorList>
    </citation>
    <scope>NUCLEOTIDE SEQUENCE [LARGE SCALE GENOMIC DNA]</scope>
    <source>
        <strain evidence="1 2">SL13</strain>
    </source>
</reference>
<dbReference type="GO" id="GO:0003677">
    <property type="term" value="F:DNA binding"/>
    <property type="evidence" value="ECO:0007669"/>
    <property type="project" value="UniProtKB-KW"/>
</dbReference>
<sequence length="224" mass="25911">MTEKLNLYQKIADVKANIDGFTKDTKGYNYSYVSGSQVLHRIRNKMIEHNLLLVPKTSEENYKQIEVTRFNKKASREVTTSEFVVEMKLTYLWINADKPEEQLEVSFYSVGQQDDVSKAHGTALTYAERYFLMKFFNIPTDEDDADAKQKQEKYNKASSNTIGVLKQEVYQFVALMKSLGKEVTQQQAEKTFGIQEYASMTEQQAANTINKIQTMAKKYKENEQ</sequence>
<proteinExistence type="predicted"/>
<accession>A0ABX6BTG3</accession>
<dbReference type="RefSeq" id="WP_002478866.1">
    <property type="nucleotide sequence ID" value="NZ_CP020761.1"/>
</dbReference>
<keyword evidence="1" id="KW-0238">DNA-binding</keyword>
<keyword evidence="2" id="KW-1185">Reference proteome</keyword>
<evidence type="ECO:0000313" key="1">
    <source>
        <dbReference type="EMBL" id="QEX38319.1"/>
    </source>
</evidence>
<evidence type="ECO:0000313" key="2">
    <source>
        <dbReference type="Proteomes" id="UP000325462"/>
    </source>
</evidence>
<dbReference type="Proteomes" id="UP000325462">
    <property type="component" value="Chromosome"/>
</dbReference>
<name>A0ABX6BTG3_STALU</name>
<dbReference type="Pfam" id="PF04404">
    <property type="entry name" value="ERF"/>
    <property type="match status" value="1"/>
</dbReference>
<dbReference type="EMBL" id="CP041722">
    <property type="protein sequence ID" value="QEX38319.1"/>
    <property type="molecule type" value="Genomic_DNA"/>
</dbReference>
<gene>
    <name evidence="1" type="ORF">FO454_05085</name>
</gene>
<dbReference type="InterPro" id="IPR007499">
    <property type="entry name" value="ERF_bacteria_virus"/>
</dbReference>